<proteinExistence type="predicted"/>
<gene>
    <name evidence="1" type="ORF">LCGC14_2315890</name>
</gene>
<accession>A0A0F9CJD2</accession>
<protein>
    <submittedName>
        <fullName evidence="1">Uncharacterized protein</fullName>
    </submittedName>
</protein>
<reference evidence="1" key="1">
    <citation type="journal article" date="2015" name="Nature">
        <title>Complex archaea that bridge the gap between prokaryotes and eukaryotes.</title>
        <authorList>
            <person name="Spang A."/>
            <person name="Saw J.H."/>
            <person name="Jorgensen S.L."/>
            <person name="Zaremba-Niedzwiedzka K."/>
            <person name="Martijn J."/>
            <person name="Lind A.E."/>
            <person name="van Eijk R."/>
            <person name="Schleper C."/>
            <person name="Guy L."/>
            <person name="Ettema T.J."/>
        </authorList>
    </citation>
    <scope>NUCLEOTIDE SEQUENCE</scope>
</reference>
<dbReference type="AlphaFoldDB" id="A0A0F9CJD2"/>
<evidence type="ECO:0000313" key="1">
    <source>
        <dbReference type="EMBL" id="KKL49398.1"/>
    </source>
</evidence>
<name>A0A0F9CJD2_9ZZZZ</name>
<sequence>MCFLIGFGPAAFWVVVEYSGDSNVMRFTAEHENRHGVPLFINPITGGYGYEE</sequence>
<comment type="caution">
    <text evidence="1">The sequence shown here is derived from an EMBL/GenBank/DDBJ whole genome shotgun (WGS) entry which is preliminary data.</text>
</comment>
<organism evidence="1">
    <name type="scientific">marine sediment metagenome</name>
    <dbReference type="NCBI Taxonomy" id="412755"/>
    <lineage>
        <taxon>unclassified sequences</taxon>
        <taxon>metagenomes</taxon>
        <taxon>ecological metagenomes</taxon>
    </lineage>
</organism>
<dbReference type="EMBL" id="LAZR01032970">
    <property type="protein sequence ID" value="KKL49398.1"/>
    <property type="molecule type" value="Genomic_DNA"/>
</dbReference>